<dbReference type="PANTHER" id="PTHR42801:SF4">
    <property type="entry name" value="AHPC_TSA FAMILY PROTEIN"/>
    <property type="match status" value="1"/>
</dbReference>
<protein>
    <recommendedName>
        <fullName evidence="1">thioredoxin-dependent peroxiredoxin</fullName>
        <ecNumber evidence="1">1.11.1.24</ecNumber>
    </recommendedName>
    <alternativeName>
        <fullName evidence="7">Thioredoxin peroxidase</fullName>
    </alternativeName>
</protein>
<keyword evidence="4" id="KW-0560">Oxidoreductase</keyword>
<dbReference type="InterPro" id="IPR036249">
    <property type="entry name" value="Thioredoxin-like_sf"/>
</dbReference>
<dbReference type="InterPro" id="IPR000866">
    <property type="entry name" value="AhpC/TSA"/>
</dbReference>
<keyword evidence="12" id="KW-1185">Reference proteome</keyword>
<evidence type="ECO:0000256" key="8">
    <source>
        <dbReference type="ARBA" id="ARBA00038489"/>
    </source>
</evidence>
<dbReference type="Proteomes" id="UP001556367">
    <property type="component" value="Unassembled WGS sequence"/>
</dbReference>
<comment type="caution">
    <text evidence="11">The sequence shown here is derived from an EMBL/GenBank/DDBJ whole genome shotgun (WGS) entry which is preliminary data.</text>
</comment>
<proteinExistence type="inferred from homology"/>
<comment type="similarity">
    <text evidence="8">Belongs to the peroxiredoxin family. BCP/PrxQ subfamily.</text>
</comment>
<name>A0ABR3JZJ1_9AGAR</name>
<keyword evidence="5" id="KW-1015">Disulfide bond</keyword>
<dbReference type="InterPro" id="IPR050924">
    <property type="entry name" value="Peroxiredoxin_BCP/PrxQ"/>
</dbReference>
<evidence type="ECO:0000256" key="1">
    <source>
        <dbReference type="ARBA" id="ARBA00013017"/>
    </source>
</evidence>
<evidence type="ECO:0000256" key="4">
    <source>
        <dbReference type="ARBA" id="ARBA00023002"/>
    </source>
</evidence>
<evidence type="ECO:0000256" key="7">
    <source>
        <dbReference type="ARBA" id="ARBA00032824"/>
    </source>
</evidence>
<evidence type="ECO:0000259" key="10">
    <source>
        <dbReference type="PROSITE" id="PS51352"/>
    </source>
</evidence>
<dbReference type="InterPro" id="IPR013766">
    <property type="entry name" value="Thioredoxin_domain"/>
</dbReference>
<dbReference type="SUPFAM" id="SSF52833">
    <property type="entry name" value="Thioredoxin-like"/>
    <property type="match status" value="1"/>
</dbReference>
<evidence type="ECO:0000313" key="11">
    <source>
        <dbReference type="EMBL" id="KAL0961029.1"/>
    </source>
</evidence>
<keyword evidence="2" id="KW-0575">Peroxidase</keyword>
<organism evidence="11 12">
    <name type="scientific">Hohenbuehelia grisea</name>
    <dbReference type="NCBI Taxonomy" id="104357"/>
    <lineage>
        <taxon>Eukaryota</taxon>
        <taxon>Fungi</taxon>
        <taxon>Dikarya</taxon>
        <taxon>Basidiomycota</taxon>
        <taxon>Agaricomycotina</taxon>
        <taxon>Agaricomycetes</taxon>
        <taxon>Agaricomycetidae</taxon>
        <taxon>Agaricales</taxon>
        <taxon>Pleurotineae</taxon>
        <taxon>Pleurotaceae</taxon>
        <taxon>Hohenbuehelia</taxon>
    </lineage>
</organism>
<dbReference type="PROSITE" id="PS51352">
    <property type="entry name" value="THIOREDOXIN_2"/>
    <property type="match status" value="1"/>
</dbReference>
<keyword evidence="3" id="KW-0049">Antioxidant</keyword>
<evidence type="ECO:0000256" key="2">
    <source>
        <dbReference type="ARBA" id="ARBA00022559"/>
    </source>
</evidence>
<dbReference type="Pfam" id="PF00578">
    <property type="entry name" value="AhpC-TSA"/>
    <property type="match status" value="1"/>
</dbReference>
<sequence>MPTTYHSLIGHPAPTITLPDHNGETYSLVPGQNSMPVALFFYPKSGSFGCTKEACQFRDAIAEKDTFKPGKVLIVGVSPDPVDKQRLFVEKQKLTYPVLSDESGAARAAYGVGRGLLGLLDVARVTFVIDGKGILRDVLDTTMNYGGHSKFVARWLDRLEGEIVDAPDRAGVPTVNGEASSDVDEKSVPKLDSLVVATVDEEPPAAPALAVG</sequence>
<dbReference type="EMBL" id="JASNQZ010000001">
    <property type="protein sequence ID" value="KAL0961029.1"/>
    <property type="molecule type" value="Genomic_DNA"/>
</dbReference>
<gene>
    <name evidence="11" type="ORF">HGRIS_006020</name>
</gene>
<evidence type="ECO:0000256" key="6">
    <source>
        <dbReference type="ARBA" id="ARBA00023284"/>
    </source>
</evidence>
<dbReference type="Gene3D" id="3.40.30.10">
    <property type="entry name" value="Glutaredoxin"/>
    <property type="match status" value="1"/>
</dbReference>
<dbReference type="CDD" id="cd03017">
    <property type="entry name" value="PRX_BCP"/>
    <property type="match status" value="1"/>
</dbReference>
<evidence type="ECO:0000256" key="9">
    <source>
        <dbReference type="ARBA" id="ARBA00049091"/>
    </source>
</evidence>
<evidence type="ECO:0000256" key="5">
    <source>
        <dbReference type="ARBA" id="ARBA00023157"/>
    </source>
</evidence>
<dbReference type="EC" id="1.11.1.24" evidence="1"/>
<feature type="domain" description="Thioredoxin" evidence="10">
    <location>
        <begin position="7"/>
        <end position="161"/>
    </location>
</feature>
<dbReference type="PANTHER" id="PTHR42801">
    <property type="entry name" value="THIOREDOXIN-DEPENDENT PEROXIDE REDUCTASE"/>
    <property type="match status" value="1"/>
</dbReference>
<evidence type="ECO:0000256" key="3">
    <source>
        <dbReference type="ARBA" id="ARBA00022862"/>
    </source>
</evidence>
<evidence type="ECO:0000313" key="12">
    <source>
        <dbReference type="Proteomes" id="UP001556367"/>
    </source>
</evidence>
<keyword evidence="6" id="KW-0676">Redox-active center</keyword>
<comment type="catalytic activity">
    <reaction evidence="9">
        <text>a hydroperoxide + [thioredoxin]-dithiol = an alcohol + [thioredoxin]-disulfide + H2O</text>
        <dbReference type="Rhea" id="RHEA:62620"/>
        <dbReference type="Rhea" id="RHEA-COMP:10698"/>
        <dbReference type="Rhea" id="RHEA-COMP:10700"/>
        <dbReference type="ChEBI" id="CHEBI:15377"/>
        <dbReference type="ChEBI" id="CHEBI:29950"/>
        <dbReference type="ChEBI" id="CHEBI:30879"/>
        <dbReference type="ChEBI" id="CHEBI:35924"/>
        <dbReference type="ChEBI" id="CHEBI:50058"/>
        <dbReference type="EC" id="1.11.1.24"/>
    </reaction>
</comment>
<accession>A0ABR3JZJ1</accession>
<reference evidence="12" key="1">
    <citation type="submission" date="2024-06" db="EMBL/GenBank/DDBJ databases">
        <title>Multi-omics analyses provide insights into the biosynthesis of the anticancer antibiotic pleurotin in Hohenbuehelia grisea.</title>
        <authorList>
            <person name="Weaver J.A."/>
            <person name="Alberti F."/>
        </authorList>
    </citation>
    <scope>NUCLEOTIDE SEQUENCE [LARGE SCALE GENOMIC DNA]</scope>
    <source>
        <strain evidence="12">T-177</strain>
    </source>
</reference>